<dbReference type="InterPro" id="IPR036388">
    <property type="entry name" value="WH-like_DNA-bd_sf"/>
</dbReference>
<feature type="compositionally biased region" description="Gly residues" evidence="4">
    <location>
        <begin position="139"/>
        <end position="152"/>
    </location>
</feature>
<feature type="region of interest" description="Disordered" evidence="4">
    <location>
        <begin position="130"/>
        <end position="154"/>
    </location>
</feature>
<dbReference type="SUPFAM" id="SSF46894">
    <property type="entry name" value="C-terminal effector domain of the bipartite response regulators"/>
    <property type="match status" value="1"/>
</dbReference>
<protein>
    <submittedName>
        <fullName evidence="6">Helix-turn-helix transcriptional regulator</fullName>
    </submittedName>
</protein>
<evidence type="ECO:0000256" key="4">
    <source>
        <dbReference type="SAM" id="MobiDB-lite"/>
    </source>
</evidence>
<dbReference type="PROSITE" id="PS00622">
    <property type="entry name" value="HTH_LUXR_1"/>
    <property type="match status" value="1"/>
</dbReference>
<evidence type="ECO:0000256" key="3">
    <source>
        <dbReference type="ARBA" id="ARBA00023163"/>
    </source>
</evidence>
<dbReference type="GO" id="GO:0003677">
    <property type="term" value="F:DNA binding"/>
    <property type="evidence" value="ECO:0007669"/>
    <property type="project" value="UniProtKB-KW"/>
</dbReference>
<dbReference type="RefSeq" id="WP_058267824.1">
    <property type="nucleotide sequence ID" value="NZ_FMAZ01000003.1"/>
</dbReference>
<gene>
    <name evidence="6" type="ORF">AS031_09120</name>
</gene>
<accession>A0A0V8IQ02</accession>
<dbReference type="SUPFAM" id="SSF55874">
    <property type="entry name" value="ATPase domain of HSP90 chaperone/DNA topoisomerase II/histidine kinase"/>
    <property type="match status" value="1"/>
</dbReference>
<dbReference type="CDD" id="cd06170">
    <property type="entry name" value="LuxR_C_like"/>
    <property type="match status" value="1"/>
</dbReference>
<keyword evidence="3" id="KW-0804">Transcription</keyword>
<proteinExistence type="predicted"/>
<sequence>MAHPNAPGHAAPAAPAPPWPLLHAVARIADAPLSQIAERLREALLPFTGGDALVIFTEECTGRPQKKAGNKDVTARVSVAELQQLRESLAGHPHWQGEALIAGRDRRVQALSYPPSNAILVITYPDEAKARTPDTGKDPGTGGTAEAGGGPGAEDDTAAMVRYLWDLAAGRIQEKVSDAPPSYLVESRAASAERLRVTSELVDLHSTTLETLLAAARSPSLDDAAARASVTDLAARALVELRTHNDRTADQIEEPVASAFERLRDDLRPLTRFGGVDVQFIEPPLNGRALPGEVAVAARAVVRGLLLAMMEQPEVRRVRTQWDCDGENLLISVRDDGDGGLSAESPAMGRLQRRVQALAGRMEVDLQPGWGSDISVTLPLDPPSSPGDVAGWELAARELEVLQLLAAGQRNRSIAAALTISENTVKFHVRNLFRKLGVASRSEAIALAHSRGLR</sequence>
<keyword evidence="1" id="KW-0805">Transcription regulation</keyword>
<dbReference type="AlphaFoldDB" id="A0A0V8IQ02"/>
<dbReference type="STRING" id="993070.AS031_09120"/>
<keyword evidence="2" id="KW-0238">DNA-binding</keyword>
<dbReference type="InterPro" id="IPR016032">
    <property type="entry name" value="Sig_transdc_resp-reg_C-effctor"/>
</dbReference>
<dbReference type="InterPro" id="IPR000792">
    <property type="entry name" value="Tscrpt_reg_LuxR_C"/>
</dbReference>
<organism evidence="6 7">
    <name type="scientific">Pseudarthrobacter enclensis</name>
    <dbReference type="NCBI Taxonomy" id="993070"/>
    <lineage>
        <taxon>Bacteria</taxon>
        <taxon>Bacillati</taxon>
        <taxon>Actinomycetota</taxon>
        <taxon>Actinomycetes</taxon>
        <taxon>Micrococcales</taxon>
        <taxon>Micrococcaceae</taxon>
        <taxon>Pseudarthrobacter</taxon>
    </lineage>
</organism>
<dbReference type="PANTHER" id="PTHR44688:SF25">
    <property type="entry name" value="HTH LUXR-TYPE DOMAIN-CONTAINING PROTEIN"/>
    <property type="match status" value="1"/>
</dbReference>
<dbReference type="SMART" id="SM00421">
    <property type="entry name" value="HTH_LUXR"/>
    <property type="match status" value="1"/>
</dbReference>
<dbReference type="PRINTS" id="PR00038">
    <property type="entry name" value="HTHLUXR"/>
</dbReference>
<keyword evidence="7" id="KW-1185">Reference proteome</keyword>
<dbReference type="Gene3D" id="1.10.10.10">
    <property type="entry name" value="Winged helix-like DNA-binding domain superfamily/Winged helix DNA-binding domain"/>
    <property type="match status" value="1"/>
</dbReference>
<dbReference type="Proteomes" id="UP000053199">
    <property type="component" value="Unassembled WGS sequence"/>
</dbReference>
<dbReference type="GO" id="GO:0006355">
    <property type="term" value="P:regulation of DNA-templated transcription"/>
    <property type="evidence" value="ECO:0007669"/>
    <property type="project" value="InterPro"/>
</dbReference>
<dbReference type="OrthoDB" id="3171430at2"/>
<reference evidence="6 7" key="1">
    <citation type="journal article" date="2014" name="Arch. Microbiol.">
        <title>Arthrobacter enclensis sp. nov., isolated from sediment sample.</title>
        <authorList>
            <person name="Dastager S.G."/>
            <person name="Liu Q."/>
            <person name="Tang S.K."/>
            <person name="Krishnamurthi S."/>
            <person name="Lee J.C."/>
            <person name="Li W.J."/>
        </authorList>
    </citation>
    <scope>NUCLEOTIDE SEQUENCE [LARGE SCALE GENOMIC DNA]</scope>
    <source>
        <strain evidence="6 7">NIO-1008</strain>
    </source>
</reference>
<comment type="caution">
    <text evidence="6">The sequence shown here is derived from an EMBL/GenBank/DDBJ whole genome shotgun (WGS) entry which is preliminary data.</text>
</comment>
<evidence type="ECO:0000313" key="6">
    <source>
        <dbReference type="EMBL" id="KSU76753.1"/>
    </source>
</evidence>
<evidence type="ECO:0000256" key="1">
    <source>
        <dbReference type="ARBA" id="ARBA00023015"/>
    </source>
</evidence>
<dbReference type="Gene3D" id="3.30.565.10">
    <property type="entry name" value="Histidine kinase-like ATPase, C-terminal domain"/>
    <property type="match status" value="1"/>
</dbReference>
<evidence type="ECO:0000313" key="7">
    <source>
        <dbReference type="Proteomes" id="UP000053199"/>
    </source>
</evidence>
<dbReference type="PROSITE" id="PS50043">
    <property type="entry name" value="HTH_LUXR_2"/>
    <property type="match status" value="1"/>
</dbReference>
<dbReference type="PANTHER" id="PTHR44688">
    <property type="entry name" value="DNA-BINDING TRANSCRIPTIONAL ACTIVATOR DEVR_DOSR"/>
    <property type="match status" value="1"/>
</dbReference>
<dbReference type="EMBL" id="LNQM01000003">
    <property type="protein sequence ID" value="KSU76753.1"/>
    <property type="molecule type" value="Genomic_DNA"/>
</dbReference>
<evidence type="ECO:0000259" key="5">
    <source>
        <dbReference type="PROSITE" id="PS50043"/>
    </source>
</evidence>
<dbReference type="InterPro" id="IPR036890">
    <property type="entry name" value="HATPase_C_sf"/>
</dbReference>
<evidence type="ECO:0000256" key="2">
    <source>
        <dbReference type="ARBA" id="ARBA00023125"/>
    </source>
</evidence>
<dbReference type="Pfam" id="PF00196">
    <property type="entry name" value="GerE"/>
    <property type="match status" value="1"/>
</dbReference>
<name>A0A0V8IQ02_9MICC</name>
<feature type="domain" description="HTH luxR-type" evidence="5">
    <location>
        <begin position="387"/>
        <end position="452"/>
    </location>
</feature>